<dbReference type="GO" id="GO:0016747">
    <property type="term" value="F:acyltransferase activity, transferring groups other than amino-acyl groups"/>
    <property type="evidence" value="ECO:0007669"/>
    <property type="project" value="InterPro"/>
</dbReference>
<keyword evidence="3" id="KW-1185">Reference proteome</keyword>
<dbReference type="InterPro" id="IPR000182">
    <property type="entry name" value="GNAT_dom"/>
</dbReference>
<evidence type="ECO:0000313" key="2">
    <source>
        <dbReference type="EMBL" id="KAK9861686.1"/>
    </source>
</evidence>
<dbReference type="PANTHER" id="PTHR47876">
    <property type="entry name" value="OS08G0260000 PROTEIN"/>
    <property type="match status" value="1"/>
</dbReference>
<dbReference type="InterPro" id="IPR016181">
    <property type="entry name" value="Acyl_CoA_acyltransferase"/>
</dbReference>
<dbReference type="PANTHER" id="PTHR47876:SF2">
    <property type="entry name" value="GCN5-RELATED N-ACETYLTRANSFERASE 7, CHLOROPLASTIC"/>
    <property type="match status" value="1"/>
</dbReference>
<dbReference type="CDD" id="cd04301">
    <property type="entry name" value="NAT_SF"/>
    <property type="match status" value="1"/>
</dbReference>
<accession>A0AAW1SWA6</accession>
<comment type="caution">
    <text evidence="2">The sequence shown here is derived from an EMBL/GenBank/DDBJ whole genome shotgun (WGS) entry which is preliminary data.</text>
</comment>
<dbReference type="AlphaFoldDB" id="A0AAW1SWA6"/>
<reference evidence="2 3" key="1">
    <citation type="journal article" date="2024" name="Nat. Commun.">
        <title>Phylogenomics reveals the evolutionary origins of lichenization in chlorophyte algae.</title>
        <authorList>
            <person name="Puginier C."/>
            <person name="Libourel C."/>
            <person name="Otte J."/>
            <person name="Skaloud P."/>
            <person name="Haon M."/>
            <person name="Grisel S."/>
            <person name="Petersen M."/>
            <person name="Berrin J.G."/>
            <person name="Delaux P.M."/>
            <person name="Dal Grande F."/>
            <person name="Keller J."/>
        </authorList>
    </citation>
    <scope>NUCLEOTIDE SEQUENCE [LARGE SCALE GENOMIC DNA]</scope>
    <source>
        <strain evidence="2 3">SAG 2523</strain>
    </source>
</reference>
<dbReference type="EMBL" id="JALJOV010000716">
    <property type="protein sequence ID" value="KAK9861686.1"/>
    <property type="molecule type" value="Genomic_DNA"/>
</dbReference>
<dbReference type="PROSITE" id="PS51186">
    <property type="entry name" value="GNAT"/>
    <property type="match status" value="1"/>
</dbReference>
<dbReference type="Proteomes" id="UP001485043">
    <property type="component" value="Unassembled WGS sequence"/>
</dbReference>
<organism evidence="2 3">
    <name type="scientific">Apatococcus fuscideae</name>
    <dbReference type="NCBI Taxonomy" id="2026836"/>
    <lineage>
        <taxon>Eukaryota</taxon>
        <taxon>Viridiplantae</taxon>
        <taxon>Chlorophyta</taxon>
        <taxon>core chlorophytes</taxon>
        <taxon>Trebouxiophyceae</taxon>
        <taxon>Chlorellales</taxon>
        <taxon>Chlorellaceae</taxon>
        <taxon>Apatococcus</taxon>
    </lineage>
</organism>
<evidence type="ECO:0000313" key="3">
    <source>
        <dbReference type="Proteomes" id="UP001485043"/>
    </source>
</evidence>
<dbReference type="Pfam" id="PF00583">
    <property type="entry name" value="Acetyltransf_1"/>
    <property type="match status" value="1"/>
</dbReference>
<evidence type="ECO:0000259" key="1">
    <source>
        <dbReference type="PROSITE" id="PS51186"/>
    </source>
</evidence>
<dbReference type="SUPFAM" id="SSF55729">
    <property type="entry name" value="Acyl-CoA N-acyltransferases (Nat)"/>
    <property type="match status" value="1"/>
</dbReference>
<feature type="domain" description="N-acetyltransferase" evidence="1">
    <location>
        <begin position="95"/>
        <end position="239"/>
    </location>
</feature>
<name>A0AAW1SWA6_9CHLO</name>
<protein>
    <recommendedName>
        <fullName evidence="1">N-acetyltransferase domain-containing protein</fullName>
    </recommendedName>
</protein>
<proteinExistence type="predicted"/>
<sequence length="246" mass="27172">MRLGCSDRCWSLVQQPVVLRGLQPFVRQPGHRRLRAESAGFHEARLAAAPRRSPKSLGLDVAVRPAKGPEELQAAAVLRALSFYAYPPERAYAGQIHQQMQADSEFNALIEMTSEELRQLDNRLRIGSEAVVGTLDLYSAHAPPGQVLIGNSRQAAYLGNVCSCEAVRRQGVGSALLRTATAYARTWGADNLYVHIKAVNTSAEEFYRRFGFVKEKEESANDAHYRGHCLDGVEGKGRTALLRLQL</sequence>
<dbReference type="Gene3D" id="3.40.630.30">
    <property type="match status" value="1"/>
</dbReference>
<gene>
    <name evidence="2" type="ORF">WJX84_002194</name>
</gene>